<evidence type="ECO:0000313" key="1">
    <source>
        <dbReference type="EMBL" id="SUZ75459.1"/>
    </source>
</evidence>
<dbReference type="AlphaFoldDB" id="A0A381QAP0"/>
<sequence length="159" mass="18911">MKSLIEQNKEWILKKWLNRRLALFSKQKHSLIATQMDQFQNPIRHEIFEGLKVILDNFETKGEKFTESLDQISRVLAIQDFPPSRAMSLFYELKEIIQERAKKTGVSFGHKEWVEFNSRVEKMTLEAFDSYIGHRETIYQLKVDESKNKAFMLLKKARL</sequence>
<protein>
    <submittedName>
        <fullName evidence="1">Uncharacterized protein</fullName>
    </submittedName>
</protein>
<name>A0A381QAP0_9ZZZZ</name>
<proteinExistence type="predicted"/>
<organism evidence="1">
    <name type="scientific">marine metagenome</name>
    <dbReference type="NCBI Taxonomy" id="408172"/>
    <lineage>
        <taxon>unclassified sequences</taxon>
        <taxon>metagenomes</taxon>
        <taxon>ecological metagenomes</taxon>
    </lineage>
</organism>
<dbReference type="EMBL" id="UINC01001246">
    <property type="protein sequence ID" value="SUZ75459.1"/>
    <property type="molecule type" value="Genomic_DNA"/>
</dbReference>
<reference evidence="1" key="1">
    <citation type="submission" date="2018-05" db="EMBL/GenBank/DDBJ databases">
        <authorList>
            <person name="Lanie J.A."/>
            <person name="Ng W.-L."/>
            <person name="Kazmierczak K.M."/>
            <person name="Andrzejewski T.M."/>
            <person name="Davidsen T.M."/>
            <person name="Wayne K.J."/>
            <person name="Tettelin H."/>
            <person name="Glass J.I."/>
            <person name="Rusch D."/>
            <person name="Podicherti R."/>
            <person name="Tsui H.-C.T."/>
            <person name="Winkler M.E."/>
        </authorList>
    </citation>
    <scope>NUCLEOTIDE SEQUENCE</scope>
</reference>
<gene>
    <name evidence="1" type="ORF">METZ01_LOCUS28313</name>
</gene>
<accession>A0A381QAP0</accession>